<evidence type="ECO:0000256" key="3">
    <source>
        <dbReference type="ARBA" id="ARBA00022801"/>
    </source>
</evidence>
<dbReference type="InterPro" id="IPR013647">
    <property type="entry name" value="OligopepF_N_dom"/>
</dbReference>
<dbReference type="EC" id="3.4.24.-" evidence="6"/>
<comment type="similarity">
    <text evidence="6">Belongs to the peptidase M3B family.</text>
</comment>
<dbReference type="PANTHER" id="PTHR11804:SF84">
    <property type="entry name" value="SACCHAROLYSIN"/>
    <property type="match status" value="1"/>
</dbReference>
<feature type="domain" description="Peptidase M3A/M3B catalytic" evidence="7">
    <location>
        <begin position="214"/>
        <end position="589"/>
    </location>
</feature>
<dbReference type="GO" id="GO:0006508">
    <property type="term" value="P:proteolysis"/>
    <property type="evidence" value="ECO:0007669"/>
    <property type="project" value="UniProtKB-KW"/>
</dbReference>
<keyword evidence="2 6" id="KW-0479">Metal-binding</keyword>
<keyword evidence="3 6" id="KW-0378">Hydrolase</keyword>
<dbReference type="CDD" id="cd09608">
    <property type="entry name" value="M3B_PepF"/>
    <property type="match status" value="1"/>
</dbReference>
<evidence type="ECO:0000313" key="10">
    <source>
        <dbReference type="Proteomes" id="UP000186777"/>
    </source>
</evidence>
<dbReference type="Pfam" id="PF01432">
    <property type="entry name" value="Peptidase_M3"/>
    <property type="match status" value="1"/>
</dbReference>
<dbReference type="Pfam" id="PF08439">
    <property type="entry name" value="Peptidase_M3_N"/>
    <property type="match status" value="1"/>
</dbReference>
<comment type="caution">
    <text evidence="9">The sequence shown here is derived from an EMBL/GenBank/DDBJ whole genome shotgun (WGS) entry which is preliminary data.</text>
</comment>
<reference evidence="9 10" key="1">
    <citation type="journal article" date="2016" name="Nat. Biotechnol.">
        <title>Measurement of bacterial replication rates in microbial communities.</title>
        <authorList>
            <person name="Brown C.T."/>
            <person name="Olm M.R."/>
            <person name="Thomas B.C."/>
            <person name="Banfield J.F."/>
        </authorList>
    </citation>
    <scope>NUCLEOTIDE SEQUENCE [LARGE SCALE GENOMIC DNA]</scope>
    <source>
        <strain evidence="9">46_33</strain>
    </source>
</reference>
<gene>
    <name evidence="9" type="ORF">BHW43_05940</name>
</gene>
<dbReference type="Gene3D" id="1.20.140.70">
    <property type="entry name" value="Oligopeptidase f, N-terminal domain"/>
    <property type="match status" value="1"/>
</dbReference>
<dbReference type="InterPro" id="IPR004438">
    <property type="entry name" value="Peptidase_M3B"/>
</dbReference>
<dbReference type="InterPro" id="IPR045090">
    <property type="entry name" value="Pept_M3A_M3B"/>
</dbReference>
<proteinExistence type="inferred from homology"/>
<name>A0A1Q6R5D9_9FIRM</name>
<evidence type="ECO:0000256" key="6">
    <source>
        <dbReference type="RuleBase" id="RU368091"/>
    </source>
</evidence>
<accession>A0A1Q6R5D9</accession>
<dbReference type="EMBL" id="MNTG01000029">
    <property type="protein sequence ID" value="OLA37595.1"/>
    <property type="molecule type" value="Genomic_DNA"/>
</dbReference>
<dbReference type="GO" id="GO:0046872">
    <property type="term" value="F:metal ion binding"/>
    <property type="evidence" value="ECO:0007669"/>
    <property type="project" value="UniProtKB-UniRule"/>
</dbReference>
<keyword evidence="5 6" id="KW-0482">Metalloprotease</keyword>
<feature type="domain" description="Oligopeptidase F N-terminal" evidence="8">
    <location>
        <begin position="123"/>
        <end position="192"/>
    </location>
</feature>
<dbReference type="Gene3D" id="1.10.287.830">
    <property type="entry name" value="putative peptidase helix hairpin domain like"/>
    <property type="match status" value="1"/>
</dbReference>
<evidence type="ECO:0000256" key="5">
    <source>
        <dbReference type="ARBA" id="ARBA00023049"/>
    </source>
</evidence>
<dbReference type="InterPro" id="IPR001567">
    <property type="entry name" value="Pept_M3A_M3B_dom"/>
</dbReference>
<comment type="function">
    <text evidence="6">Has oligopeptidase activity and degrades a variety of small bioactive peptides.</text>
</comment>
<evidence type="ECO:0000256" key="1">
    <source>
        <dbReference type="ARBA" id="ARBA00022670"/>
    </source>
</evidence>
<dbReference type="Proteomes" id="UP000186777">
    <property type="component" value="Unassembled WGS sequence"/>
</dbReference>
<keyword evidence="4 6" id="KW-0862">Zinc</keyword>
<comment type="cofactor">
    <cofactor evidence="6">
        <name>Zn(2+)</name>
        <dbReference type="ChEBI" id="CHEBI:29105"/>
    </cofactor>
    <text evidence="6">Binds 1 zinc ion.</text>
</comment>
<keyword evidence="1 6" id="KW-0645">Protease</keyword>
<dbReference type="AlphaFoldDB" id="A0A1Q6R5D9"/>
<dbReference type="GO" id="GO:0006518">
    <property type="term" value="P:peptide metabolic process"/>
    <property type="evidence" value="ECO:0007669"/>
    <property type="project" value="TreeGrafter"/>
</dbReference>
<evidence type="ECO:0000256" key="2">
    <source>
        <dbReference type="ARBA" id="ARBA00022723"/>
    </source>
</evidence>
<dbReference type="InterPro" id="IPR042088">
    <property type="entry name" value="OligoPept_F_C"/>
</dbReference>
<evidence type="ECO:0000313" key="9">
    <source>
        <dbReference type="EMBL" id="OLA37595.1"/>
    </source>
</evidence>
<evidence type="ECO:0000259" key="8">
    <source>
        <dbReference type="Pfam" id="PF08439"/>
    </source>
</evidence>
<protein>
    <recommendedName>
        <fullName evidence="6">Oligopeptidase F</fullName>
        <ecNumber evidence="6">3.4.24.-</ecNumber>
    </recommendedName>
</protein>
<dbReference type="SUPFAM" id="SSF55486">
    <property type="entry name" value="Metalloproteases ('zincins'), catalytic domain"/>
    <property type="match status" value="1"/>
</dbReference>
<dbReference type="STRING" id="626940.BHW43_05940"/>
<sequence length="608" mass="67664">MTEEKNTTPLHGSNVAREQIPAACKWHVSDIYAGENDWQAACEEYKSKLPQLQAMQGQLNTAAAVCAALKLQEELAKLLDKIYAYARLQQDADNTDQKLQALAGEAEGMAAAFSNANAFVEPEMLALGKEKLLQMLDEEPALAEYRFYIENMVRLSDHVLSADKEAVFAQSHLATGTAAAAFRALVSADMQFPEITDGQGNKTSVSEGCYLLNMTSPDRVLRKNSFTGLMNTYHQYRNTLAATLTGSARTGYFYATVHNYKDTLEAALAEDNIPSSLYDGLIDTVHDNFAPLHEYIQLKKDVLGVDEFHYYDMYMPISNAGDSFACSFPEACAKVEEALAPLGKEYLTALHKGMTEGWIDVYENKGKRSGAYSWGVYGVHPFVLLNYQPRYNSISTIAHEMGHAMHSYFSSQAQSYVNSEYTIFCAEVASTTNENLLLEHTLKHATAEQKIYLLNQFLEAVRTTVYRQVQFAEFERYIHGEITAGRSLQAEKLEEYWLQSNKDYYGPALTVDKELASEWSRIPHFYTPFYVYKYATGYSAATAFASAILSGEAGAVEKYLGFLHAGGSDYSLNILKNAGVDLNTPQPVTVTLQKFAAKLKELKALLGK</sequence>
<organism evidence="9 10">
    <name type="scientific">Phascolarctobacterium succinatutens</name>
    <dbReference type="NCBI Taxonomy" id="626940"/>
    <lineage>
        <taxon>Bacteria</taxon>
        <taxon>Bacillati</taxon>
        <taxon>Bacillota</taxon>
        <taxon>Negativicutes</taxon>
        <taxon>Acidaminococcales</taxon>
        <taxon>Acidaminococcaceae</taxon>
        <taxon>Phascolarctobacterium</taxon>
    </lineage>
</organism>
<evidence type="ECO:0000259" key="7">
    <source>
        <dbReference type="Pfam" id="PF01432"/>
    </source>
</evidence>
<evidence type="ECO:0000256" key="4">
    <source>
        <dbReference type="ARBA" id="ARBA00022833"/>
    </source>
</evidence>
<dbReference type="PANTHER" id="PTHR11804">
    <property type="entry name" value="PROTEASE M3 THIMET OLIGOPEPTIDASE-RELATED"/>
    <property type="match status" value="1"/>
</dbReference>
<dbReference type="RefSeq" id="WP_303679874.1">
    <property type="nucleotide sequence ID" value="NZ_MNTG01000029.1"/>
</dbReference>
<dbReference type="NCBIfam" id="TIGR00181">
    <property type="entry name" value="pepF"/>
    <property type="match status" value="1"/>
</dbReference>
<dbReference type="Gene3D" id="1.10.1370.20">
    <property type="entry name" value="Oligoendopeptidase f, C-terminal domain"/>
    <property type="match status" value="1"/>
</dbReference>
<dbReference type="GO" id="GO:0004222">
    <property type="term" value="F:metalloendopeptidase activity"/>
    <property type="evidence" value="ECO:0007669"/>
    <property type="project" value="UniProtKB-UniRule"/>
</dbReference>